<dbReference type="CDD" id="cd06257">
    <property type="entry name" value="DnaJ"/>
    <property type="match status" value="1"/>
</dbReference>
<dbReference type="SUPFAM" id="SSF141571">
    <property type="entry name" value="Pentapeptide repeat-like"/>
    <property type="match status" value="1"/>
</dbReference>
<dbReference type="SMART" id="SM00271">
    <property type="entry name" value="DnaJ"/>
    <property type="match status" value="1"/>
</dbReference>
<dbReference type="Pfam" id="PF00805">
    <property type="entry name" value="Pentapeptide"/>
    <property type="match status" value="2"/>
</dbReference>
<dbReference type="PROSITE" id="PS50076">
    <property type="entry name" value="DNAJ_2"/>
    <property type="match status" value="1"/>
</dbReference>
<feature type="compositionally biased region" description="Low complexity" evidence="1">
    <location>
        <begin position="81"/>
        <end position="98"/>
    </location>
</feature>
<dbReference type="PANTHER" id="PTHR14136">
    <property type="entry name" value="BTB_POZ DOMAIN-CONTAINING PROTEIN KCTD9"/>
    <property type="match status" value="1"/>
</dbReference>
<dbReference type="SUPFAM" id="SSF46565">
    <property type="entry name" value="Chaperone J-domain"/>
    <property type="match status" value="1"/>
</dbReference>
<dbReference type="AlphaFoldDB" id="A0A9E9C950"/>
<evidence type="ECO:0000313" key="3">
    <source>
        <dbReference type="EMBL" id="WAL61068.1"/>
    </source>
</evidence>
<keyword evidence="4" id="KW-1185">Reference proteome</keyword>
<dbReference type="Proteomes" id="UP001163152">
    <property type="component" value="Chromosome"/>
</dbReference>
<dbReference type="InterPro" id="IPR001623">
    <property type="entry name" value="DnaJ_domain"/>
</dbReference>
<feature type="compositionally biased region" description="Polar residues" evidence="1">
    <location>
        <begin position="157"/>
        <end position="169"/>
    </location>
</feature>
<dbReference type="PRINTS" id="PR00625">
    <property type="entry name" value="JDOMAIN"/>
</dbReference>
<name>A0A9E9C950_9CYAN</name>
<evidence type="ECO:0000313" key="4">
    <source>
        <dbReference type="Proteomes" id="UP001163152"/>
    </source>
</evidence>
<dbReference type="Pfam" id="PF00226">
    <property type="entry name" value="DnaJ"/>
    <property type="match status" value="1"/>
</dbReference>
<dbReference type="Gene3D" id="1.10.287.110">
    <property type="entry name" value="DnaJ domain"/>
    <property type="match status" value="1"/>
</dbReference>
<dbReference type="PANTHER" id="PTHR14136:SF17">
    <property type="entry name" value="BTB_POZ DOMAIN-CONTAINING PROTEIN KCTD9"/>
    <property type="match status" value="1"/>
</dbReference>
<sequence length="295" mass="32191">MSNNLIASMSDLERYYRVLGLEPGASLEEVNQAYKDLVFVWHPDRLPKDNPRLQEKAHAKLKEFNQARDQLRSHHVARKTSAPSSDSSATNSSAYQPRSPYPHSPYPRSAQTVPPRYHYYQPPPRPSYSRSQPPQTPYSPASSSSSAQSRVYQPSSQPSTYAASGSRSANFARKDKDLSGSDFTGADLREKDLSCRNLSQANLSNANLSDAFLHRVNLAEANLQGANLFRANLLEADLRRANLQGANLIGADLSGADLSGANLKGARIGVSNRLMVKLTGAKLAGVIMPDGTIHA</sequence>
<organism evidence="3 4">
    <name type="scientific">Thermocoleostomius sinensis A174</name>
    <dbReference type="NCBI Taxonomy" id="2016057"/>
    <lineage>
        <taxon>Bacteria</taxon>
        <taxon>Bacillati</taxon>
        <taxon>Cyanobacteriota</taxon>
        <taxon>Cyanophyceae</taxon>
        <taxon>Oculatellales</taxon>
        <taxon>Oculatellaceae</taxon>
        <taxon>Thermocoleostomius</taxon>
    </lineage>
</organism>
<dbReference type="KEGG" id="tsin:OXH18_03440"/>
<dbReference type="EMBL" id="CP113797">
    <property type="protein sequence ID" value="WAL61068.1"/>
    <property type="molecule type" value="Genomic_DNA"/>
</dbReference>
<protein>
    <submittedName>
        <fullName evidence="3">Pentapeptide repeat-containing protein</fullName>
    </submittedName>
</protein>
<dbReference type="Gene3D" id="2.160.20.80">
    <property type="entry name" value="E3 ubiquitin-protein ligase SopA"/>
    <property type="match status" value="1"/>
</dbReference>
<evidence type="ECO:0000256" key="1">
    <source>
        <dbReference type="SAM" id="MobiDB-lite"/>
    </source>
</evidence>
<accession>A0A9E9C950</accession>
<reference evidence="3" key="1">
    <citation type="submission" date="2022-12" db="EMBL/GenBank/DDBJ databases">
        <title>Polyphasic identification of a Novel Hot-Spring Cyanobacterium Ocullathermofonsia sinensis gen nov. sp. nov. and Genomic Insights on its Adaptations to the Thermal Habitat.</title>
        <authorList>
            <person name="Daroch M."/>
            <person name="Tang J."/>
            <person name="Jiang Y."/>
        </authorList>
    </citation>
    <scope>NUCLEOTIDE SEQUENCE</scope>
    <source>
        <strain evidence="3">PKUAC-SCTA174</strain>
    </source>
</reference>
<evidence type="ECO:0000259" key="2">
    <source>
        <dbReference type="PROSITE" id="PS50076"/>
    </source>
</evidence>
<feature type="compositionally biased region" description="Low complexity" evidence="1">
    <location>
        <begin position="127"/>
        <end position="156"/>
    </location>
</feature>
<feature type="region of interest" description="Disordered" evidence="1">
    <location>
        <begin position="72"/>
        <end position="183"/>
    </location>
</feature>
<gene>
    <name evidence="3" type="ORF">OXH18_03440</name>
</gene>
<dbReference type="InterPro" id="IPR001646">
    <property type="entry name" value="5peptide_repeat"/>
</dbReference>
<dbReference type="InterPro" id="IPR036869">
    <property type="entry name" value="J_dom_sf"/>
</dbReference>
<feature type="compositionally biased region" description="Low complexity" evidence="1">
    <location>
        <begin position="106"/>
        <end position="120"/>
    </location>
</feature>
<dbReference type="InterPro" id="IPR051082">
    <property type="entry name" value="Pentapeptide-BTB/POZ_domain"/>
</dbReference>
<proteinExistence type="predicted"/>
<feature type="domain" description="J" evidence="2">
    <location>
        <begin position="14"/>
        <end position="76"/>
    </location>
</feature>